<dbReference type="Proteomes" id="UP001447188">
    <property type="component" value="Unassembled WGS sequence"/>
</dbReference>
<feature type="compositionally biased region" description="Acidic residues" evidence="1">
    <location>
        <begin position="75"/>
        <end position="89"/>
    </location>
</feature>
<proteinExistence type="predicted"/>
<evidence type="ECO:0000313" key="4">
    <source>
        <dbReference type="Proteomes" id="UP001447188"/>
    </source>
</evidence>
<evidence type="ECO:0000256" key="2">
    <source>
        <dbReference type="SAM" id="Phobius"/>
    </source>
</evidence>
<accession>A0ABR3GEF2</accession>
<evidence type="ECO:0000313" key="3">
    <source>
        <dbReference type="EMBL" id="KAL0634318.1"/>
    </source>
</evidence>
<feature type="region of interest" description="Disordered" evidence="1">
    <location>
        <begin position="75"/>
        <end position="99"/>
    </location>
</feature>
<name>A0ABR3GEF2_9PEZI</name>
<keyword evidence="2" id="KW-0812">Transmembrane</keyword>
<protein>
    <submittedName>
        <fullName evidence="3">Uncharacterized protein</fullName>
    </submittedName>
</protein>
<sequence length="128" mass="15058">MDSFPDITPLLQSWVVLQTWAVRFFVFLGVLTLFPWILLVLFDAGLYIWRYLILAPTTRFFYPNAYPSDIQVVLEDEEDEDEDEDEEEERSSTITTATVRTTRRRKMFDIGAKEVNEGPDKTWREKGV</sequence>
<gene>
    <name evidence="3" type="ORF">Q9L58_006721</name>
</gene>
<keyword evidence="2" id="KW-1133">Transmembrane helix</keyword>
<keyword evidence="2" id="KW-0472">Membrane</keyword>
<dbReference type="EMBL" id="JBBBZM010000097">
    <property type="protein sequence ID" value="KAL0634318.1"/>
    <property type="molecule type" value="Genomic_DNA"/>
</dbReference>
<evidence type="ECO:0000256" key="1">
    <source>
        <dbReference type="SAM" id="MobiDB-lite"/>
    </source>
</evidence>
<keyword evidence="4" id="KW-1185">Reference proteome</keyword>
<reference evidence="3 4" key="1">
    <citation type="submission" date="2024-02" db="EMBL/GenBank/DDBJ databases">
        <title>Discinaceae phylogenomics.</title>
        <authorList>
            <person name="Dirks A.C."/>
            <person name="James T.Y."/>
        </authorList>
    </citation>
    <scope>NUCLEOTIDE SEQUENCE [LARGE SCALE GENOMIC DNA]</scope>
    <source>
        <strain evidence="3 4">ACD0624</strain>
    </source>
</reference>
<comment type="caution">
    <text evidence="3">The sequence shown here is derived from an EMBL/GenBank/DDBJ whole genome shotgun (WGS) entry which is preliminary data.</text>
</comment>
<organism evidence="3 4">
    <name type="scientific">Discina gigas</name>
    <dbReference type="NCBI Taxonomy" id="1032678"/>
    <lineage>
        <taxon>Eukaryota</taxon>
        <taxon>Fungi</taxon>
        <taxon>Dikarya</taxon>
        <taxon>Ascomycota</taxon>
        <taxon>Pezizomycotina</taxon>
        <taxon>Pezizomycetes</taxon>
        <taxon>Pezizales</taxon>
        <taxon>Discinaceae</taxon>
        <taxon>Discina</taxon>
    </lineage>
</organism>
<feature type="transmembrane region" description="Helical" evidence="2">
    <location>
        <begin position="20"/>
        <end position="42"/>
    </location>
</feature>